<feature type="region of interest" description="Disordered" evidence="1">
    <location>
        <begin position="47"/>
        <end position="71"/>
    </location>
</feature>
<keyword evidence="3" id="KW-1185">Reference proteome</keyword>
<comment type="caution">
    <text evidence="2">The sequence shown here is derived from an EMBL/GenBank/DDBJ whole genome shotgun (WGS) entry which is preliminary data.</text>
</comment>
<accession>A0A2P6MVD3</accession>
<name>A0A2P6MVD3_9EUKA</name>
<evidence type="ECO:0000256" key="1">
    <source>
        <dbReference type="SAM" id="MobiDB-lite"/>
    </source>
</evidence>
<protein>
    <submittedName>
        <fullName evidence="2">Uncharacterized protein</fullName>
    </submittedName>
</protein>
<gene>
    <name evidence="2" type="ORF">PROFUN_15386</name>
</gene>
<sequence>MACGKTTFPRTAIDGETLNQSFKQFYNISNNSRLVISIAGGNNSSLESNNSSAQAYHTPHASDSDTLASINPPDVSLNIRPSPQEITDTPNNYPNYNSQVFHIGSNQQSSLFFIILQGLRTSDTKITHWPILLSSPNIHNFMVFLANIVNAQQEHFEDKQHIRPYMEVSWPVHARPLIYAVSSRNCLVLYLSLCWINSAFTTRHKYNIGSPEIKIDAQATQYNTLIQAEQDKQKHIAYAIINASVYKQLAIQGLFVKKSGTFLWLFSIVDPVSGGESKLLQLRGKRFSSKLLHNNNTTSSASSYSPPPFKYLISNTKANDLTGQQQSKQAAKDYGRETQRGQLSYITQTGSAGQKACLCSKGHCQEQLNGFCIGFHPDCIKQVQSTQTLTNVLQRITKQNTGVVRREVIHSQCTI</sequence>
<organism evidence="2 3">
    <name type="scientific">Planoprotostelium fungivorum</name>
    <dbReference type="NCBI Taxonomy" id="1890364"/>
    <lineage>
        <taxon>Eukaryota</taxon>
        <taxon>Amoebozoa</taxon>
        <taxon>Evosea</taxon>
        <taxon>Variosea</taxon>
        <taxon>Cavosteliida</taxon>
        <taxon>Cavosteliaceae</taxon>
        <taxon>Planoprotostelium</taxon>
    </lineage>
</organism>
<dbReference type="EMBL" id="MDYQ01000369">
    <property type="protein sequence ID" value="PRP75678.1"/>
    <property type="molecule type" value="Genomic_DNA"/>
</dbReference>
<proteinExistence type="predicted"/>
<dbReference type="AlphaFoldDB" id="A0A2P6MVD3"/>
<evidence type="ECO:0000313" key="3">
    <source>
        <dbReference type="Proteomes" id="UP000241769"/>
    </source>
</evidence>
<evidence type="ECO:0000313" key="2">
    <source>
        <dbReference type="EMBL" id="PRP75678.1"/>
    </source>
</evidence>
<dbReference type="Proteomes" id="UP000241769">
    <property type="component" value="Unassembled WGS sequence"/>
</dbReference>
<dbReference type="InParanoid" id="A0A2P6MVD3"/>
<reference evidence="2 3" key="1">
    <citation type="journal article" date="2018" name="Genome Biol. Evol.">
        <title>Multiple Roots of Fruiting Body Formation in Amoebozoa.</title>
        <authorList>
            <person name="Hillmann F."/>
            <person name="Forbes G."/>
            <person name="Novohradska S."/>
            <person name="Ferling I."/>
            <person name="Riege K."/>
            <person name="Groth M."/>
            <person name="Westermann M."/>
            <person name="Marz M."/>
            <person name="Spaller T."/>
            <person name="Winckler T."/>
            <person name="Schaap P."/>
            <person name="Glockner G."/>
        </authorList>
    </citation>
    <scope>NUCLEOTIDE SEQUENCE [LARGE SCALE GENOMIC DNA]</scope>
    <source>
        <strain evidence="2 3">Jena</strain>
    </source>
</reference>